<dbReference type="InterPro" id="IPR036420">
    <property type="entry name" value="BRCT_dom_sf"/>
</dbReference>
<feature type="domain" description="BRCT" evidence="2">
    <location>
        <begin position="431"/>
        <end position="496"/>
    </location>
</feature>
<evidence type="ECO:0000313" key="4">
    <source>
        <dbReference type="Proteomes" id="UP000663848"/>
    </source>
</evidence>
<evidence type="ECO:0000313" key="3">
    <source>
        <dbReference type="EMBL" id="CAF4637834.1"/>
    </source>
</evidence>
<evidence type="ECO:0000256" key="1">
    <source>
        <dbReference type="SAM" id="MobiDB-lite"/>
    </source>
</evidence>
<protein>
    <recommendedName>
        <fullName evidence="2">BRCT domain-containing protein</fullName>
    </recommendedName>
</protein>
<feature type="region of interest" description="Disordered" evidence="1">
    <location>
        <begin position="128"/>
        <end position="160"/>
    </location>
</feature>
<dbReference type="PROSITE" id="PS50172">
    <property type="entry name" value="BRCT"/>
    <property type="match status" value="2"/>
</dbReference>
<dbReference type="EMBL" id="CAJOBR010001819">
    <property type="protein sequence ID" value="CAF4637834.1"/>
    <property type="molecule type" value="Genomic_DNA"/>
</dbReference>
<dbReference type="SUPFAM" id="SSF52113">
    <property type="entry name" value="BRCT domain"/>
    <property type="match status" value="2"/>
</dbReference>
<organism evidence="3 4">
    <name type="scientific">Rotaria socialis</name>
    <dbReference type="NCBI Taxonomy" id="392032"/>
    <lineage>
        <taxon>Eukaryota</taxon>
        <taxon>Metazoa</taxon>
        <taxon>Spiralia</taxon>
        <taxon>Gnathifera</taxon>
        <taxon>Rotifera</taxon>
        <taxon>Eurotatoria</taxon>
        <taxon>Bdelloidea</taxon>
        <taxon>Philodinida</taxon>
        <taxon>Philodinidae</taxon>
        <taxon>Rotaria</taxon>
    </lineage>
</organism>
<dbReference type="InterPro" id="IPR001357">
    <property type="entry name" value="BRCT_dom"/>
</dbReference>
<name>A0A821ELC5_9BILA</name>
<proteinExistence type="predicted"/>
<dbReference type="Proteomes" id="UP000663848">
    <property type="component" value="Unassembled WGS sequence"/>
</dbReference>
<evidence type="ECO:0000259" key="2">
    <source>
        <dbReference type="PROSITE" id="PS50172"/>
    </source>
</evidence>
<dbReference type="Gene3D" id="3.40.50.10190">
    <property type="entry name" value="BRCT domain"/>
    <property type="match status" value="2"/>
</dbReference>
<feature type="compositionally biased region" description="Basic residues" evidence="1">
    <location>
        <begin position="220"/>
        <end position="231"/>
    </location>
</feature>
<dbReference type="PANTHER" id="PTHR36911">
    <property type="entry name" value="LIM ZINC-BINDING DOMAIN-CONTAINING PROTEIN-RELATED"/>
    <property type="match status" value="1"/>
</dbReference>
<feature type="compositionally biased region" description="Low complexity" evidence="1">
    <location>
        <begin position="250"/>
        <end position="264"/>
    </location>
</feature>
<dbReference type="AlphaFoldDB" id="A0A821ELC5"/>
<dbReference type="PANTHER" id="PTHR36911:SF3">
    <property type="entry name" value="GATA ZINC FINGER DOMAIN-CONTAINING PROTEIN 4-RELATED"/>
    <property type="match status" value="1"/>
</dbReference>
<feature type="compositionally biased region" description="Basic and acidic residues" evidence="1">
    <location>
        <begin position="148"/>
        <end position="160"/>
    </location>
</feature>
<feature type="region of interest" description="Disordered" evidence="1">
    <location>
        <begin position="193"/>
        <end position="288"/>
    </location>
</feature>
<accession>A0A821ELC5</accession>
<feature type="compositionally biased region" description="Polar residues" evidence="1">
    <location>
        <begin position="128"/>
        <end position="147"/>
    </location>
</feature>
<sequence>MTPGTKRTIITSKTTGRRYFLVRSANRPSGRRYYVCTNPTCKARVSREADLYCKAHAHEQVPGSEGIANISTKSVDENDIQDNGEVIDEESSAMEQQNVTVEASFTEELNESQNNDSMHETDIENMNGTMQTDTSTALSPNSQSNRQIHVDEITGTRSFRDNSGRRRYICMRAPCTNVLKRQTDLFCRLHTSNEKQTNNNNNNNNNNNINNANNSNNNNNKKKRRSQKRHSAPPTSNSSKKNRYRSPFQTPLTVTTTTTSENGTDGNQSDEYEAPKKNIPQRTGTTRSFRDASGKLRFLCSIPTCHSRVPRQSEPYCRRHTLEIQAQASENSNIQPATTNGTVNEEKIENCLNSSSLKFESYAALENGINTPSRQITLEQEIPPESKKRKREPSLILSSIPATKIVIATTALLDDQWNDVLTFFRQFSQVQLSTNLNVNNSTTHLLVDDSENHLHCTITKKIVQAAVRHHIFIISSRWLNECMRLNKFIDEHPYEIISDSHTTLRSSQHDSNATNKYLFSQNSQYSYAFAIECRQCQGSINRSELIELIQLTGAQLFQNEQAVDVLIVLCDTSDKNLNKIKEKYMNAPASNIKYVTSDFLLKSIIKFEIQDIDKYSL</sequence>
<feature type="compositionally biased region" description="Low complexity" evidence="1">
    <location>
        <begin position="198"/>
        <end position="219"/>
    </location>
</feature>
<reference evidence="3" key="1">
    <citation type="submission" date="2021-02" db="EMBL/GenBank/DDBJ databases">
        <authorList>
            <person name="Nowell W R."/>
        </authorList>
    </citation>
    <scope>NUCLEOTIDE SEQUENCE</scope>
</reference>
<gene>
    <name evidence="3" type="ORF">QYT958_LOCUS13921</name>
</gene>
<comment type="caution">
    <text evidence="3">The sequence shown here is derived from an EMBL/GenBank/DDBJ whole genome shotgun (WGS) entry which is preliminary data.</text>
</comment>
<feature type="domain" description="BRCT" evidence="2">
    <location>
        <begin position="514"/>
        <end position="617"/>
    </location>
</feature>